<feature type="region of interest" description="Disordered" evidence="1">
    <location>
        <begin position="227"/>
        <end position="328"/>
    </location>
</feature>
<gene>
    <name evidence="3" type="ORF">C1H46_000601</name>
</gene>
<reference evidence="3 4" key="1">
    <citation type="journal article" date="2019" name="G3 (Bethesda)">
        <title>Sequencing of a Wild Apple (Malus baccata) Genome Unravels the Differences Between Cultivated and Wild Apple Species Regarding Disease Resistance and Cold Tolerance.</title>
        <authorList>
            <person name="Chen X."/>
        </authorList>
    </citation>
    <scope>NUCLEOTIDE SEQUENCE [LARGE SCALE GENOMIC DNA]</scope>
    <source>
        <strain evidence="4">cv. Shandingzi</strain>
        <tissue evidence="3">Leaves</tissue>
    </source>
</reference>
<dbReference type="PANTHER" id="PTHR11439:SF455">
    <property type="entry name" value="RLK (RECEPTOR-LIKE PROTEIN KINASE) 8, PUTATIVE-RELATED"/>
    <property type="match status" value="1"/>
</dbReference>
<dbReference type="GO" id="GO:0015074">
    <property type="term" value="P:DNA integration"/>
    <property type="evidence" value="ECO:0007669"/>
    <property type="project" value="InterPro"/>
</dbReference>
<feature type="compositionally biased region" description="Polar residues" evidence="1">
    <location>
        <begin position="248"/>
        <end position="262"/>
    </location>
</feature>
<dbReference type="InterPro" id="IPR036397">
    <property type="entry name" value="RNaseH_sf"/>
</dbReference>
<dbReference type="InterPro" id="IPR013103">
    <property type="entry name" value="RVT_2"/>
</dbReference>
<evidence type="ECO:0000313" key="4">
    <source>
        <dbReference type="Proteomes" id="UP000315295"/>
    </source>
</evidence>
<proteinExistence type="predicted"/>
<dbReference type="SUPFAM" id="SSF56672">
    <property type="entry name" value="DNA/RNA polymerases"/>
    <property type="match status" value="1"/>
</dbReference>
<dbReference type="Pfam" id="PF07727">
    <property type="entry name" value="RVT_2"/>
    <property type="match status" value="1"/>
</dbReference>
<dbReference type="SUPFAM" id="SSF53098">
    <property type="entry name" value="Ribonuclease H-like"/>
    <property type="match status" value="1"/>
</dbReference>
<dbReference type="InterPro" id="IPR012337">
    <property type="entry name" value="RNaseH-like_sf"/>
</dbReference>
<dbReference type="InterPro" id="IPR057670">
    <property type="entry name" value="SH3_retrovirus"/>
</dbReference>
<dbReference type="InterPro" id="IPR001584">
    <property type="entry name" value="Integrase_cat-core"/>
</dbReference>
<evidence type="ECO:0000313" key="3">
    <source>
        <dbReference type="EMBL" id="TQE13594.1"/>
    </source>
</evidence>
<dbReference type="PROSITE" id="PS50994">
    <property type="entry name" value="INTEGRASE"/>
    <property type="match status" value="1"/>
</dbReference>
<evidence type="ECO:0000256" key="1">
    <source>
        <dbReference type="SAM" id="MobiDB-lite"/>
    </source>
</evidence>
<feature type="domain" description="Integrase catalytic" evidence="2">
    <location>
        <begin position="1"/>
        <end position="124"/>
    </location>
</feature>
<dbReference type="AlphaFoldDB" id="A0A540NRD0"/>
<dbReference type="GO" id="GO:0003676">
    <property type="term" value="F:nucleic acid binding"/>
    <property type="evidence" value="ECO:0007669"/>
    <property type="project" value="InterPro"/>
</dbReference>
<feature type="compositionally biased region" description="Polar residues" evidence="1">
    <location>
        <begin position="275"/>
        <end position="286"/>
    </location>
</feature>
<dbReference type="STRING" id="106549.A0A540NRD0"/>
<name>A0A540NRD0_MALBA</name>
<sequence length="881" mass="99771">MKNKCEVFQIFVKFKAQVENMFNRSIKTLQCDEGGEYKSHVFQTYLATHGISQRFSCPKHPEQNGIAERKHRHIIETSIVMLSHAHIPNKYWVDACLTATYLINRLPSRALSHKSPYEHLYAKVPKYETLKVFGCQCYPWLVPYAQNKLQPKSKPCVFLGYSLNHQGYKCLDLSTRRIYLSRHVLFDEDTFPFKELTSSLGSVGYTGNMTSPDLLFTFPLLSPSPQSPLLLPSPPSQVQPQPNPISSAIPQSNNLIPTSTLPAPSDPPALMPLESSRSATPSSNEQEAVPVPALNQSVSVDDHGPTSSTQQTVPPARMTTRSQSGIQKRNPKYALHVTINPSLVEPTCFSQAIKNQEWRNAMVQEFNALQRCGTWKLVPYHSRMNLLPNKWVFKLKQRADGSVERHKARLVANGFHQKPGIDYTETFSPVVKHSTIRLVLSLAVSHRWPIRQLDVQNAFLHGFLNEDVYMRQPAGFVDPQYPNYVCKLQRSIYGLKQAPRAWFHRFSEFLLQLGFQASTCDYSLFVYNHNGVYLILLIYVDDILLTGNSSRQMTCLIKKLGTLFSMKDLGPLHYFLGVEVKYVDDQMHLSQAKYALDLLQRTKFLDAKPISTPVSCGQKLSAYDGEAHDSPDVYRSVVGALQYLTITRPDLSYAVNQVCQFMHSPKTTHWTAVKRILRYVKATYNHGLLYKPGNTHLTAFSDADYAGNPDTRHSTGGFCIYLGSNLVSWSSKKQKTVSRSSSEAEYRQLAYTAAELSWLRSLFRDLQLHLVCPTIWCDNISSIALASNPVFHSRTKHLEVDYHYVREKVVRGQLMVNYICSQDQTADLFTKGLSAVRFKLLVSKLPVVSSPVSLRGDVRPSHSPRAVSRVRDQVQLLSNKS</sequence>
<dbReference type="Pfam" id="PF25597">
    <property type="entry name" value="SH3_retrovirus"/>
    <property type="match status" value="1"/>
</dbReference>
<comment type="caution">
    <text evidence="3">The sequence shown here is derived from an EMBL/GenBank/DDBJ whole genome shotgun (WGS) entry which is preliminary data.</text>
</comment>
<feature type="compositionally biased region" description="Pro residues" evidence="1">
    <location>
        <begin position="231"/>
        <end position="243"/>
    </location>
</feature>
<organism evidence="3 4">
    <name type="scientific">Malus baccata</name>
    <name type="common">Siberian crab apple</name>
    <name type="synonym">Pyrus baccata</name>
    <dbReference type="NCBI Taxonomy" id="106549"/>
    <lineage>
        <taxon>Eukaryota</taxon>
        <taxon>Viridiplantae</taxon>
        <taxon>Streptophyta</taxon>
        <taxon>Embryophyta</taxon>
        <taxon>Tracheophyta</taxon>
        <taxon>Spermatophyta</taxon>
        <taxon>Magnoliopsida</taxon>
        <taxon>eudicotyledons</taxon>
        <taxon>Gunneridae</taxon>
        <taxon>Pentapetalae</taxon>
        <taxon>rosids</taxon>
        <taxon>fabids</taxon>
        <taxon>Rosales</taxon>
        <taxon>Rosaceae</taxon>
        <taxon>Amygdaloideae</taxon>
        <taxon>Maleae</taxon>
        <taxon>Malus</taxon>
    </lineage>
</organism>
<dbReference type="Gene3D" id="3.30.420.10">
    <property type="entry name" value="Ribonuclease H-like superfamily/Ribonuclease H"/>
    <property type="match status" value="1"/>
</dbReference>
<evidence type="ECO:0000259" key="2">
    <source>
        <dbReference type="PROSITE" id="PS50994"/>
    </source>
</evidence>
<keyword evidence="4" id="KW-1185">Reference proteome</keyword>
<feature type="compositionally biased region" description="Polar residues" evidence="1">
    <location>
        <begin position="294"/>
        <end position="327"/>
    </location>
</feature>
<dbReference type="InterPro" id="IPR043502">
    <property type="entry name" value="DNA/RNA_pol_sf"/>
</dbReference>
<protein>
    <recommendedName>
        <fullName evidence="2">Integrase catalytic domain-containing protein</fullName>
    </recommendedName>
</protein>
<dbReference type="CDD" id="cd09272">
    <property type="entry name" value="RNase_HI_RT_Ty1"/>
    <property type="match status" value="1"/>
</dbReference>
<dbReference type="PANTHER" id="PTHR11439">
    <property type="entry name" value="GAG-POL-RELATED RETROTRANSPOSON"/>
    <property type="match status" value="1"/>
</dbReference>
<accession>A0A540NRD0</accession>
<dbReference type="Proteomes" id="UP000315295">
    <property type="component" value="Unassembled WGS sequence"/>
</dbReference>
<dbReference type="EMBL" id="VIEB01000009">
    <property type="protein sequence ID" value="TQE13594.1"/>
    <property type="molecule type" value="Genomic_DNA"/>
</dbReference>